<sequence length="140" mass="15002">MTSHTLSDSTLRYWTNQLALPGALVIDGHLYFVGPEPAPTDLAANPKLYGCYGTGFTIGHADGTQTVTHNLSCCGEIPPALRPADNAAFIGEPEQTPTPAIAAHDHFEHLDYIGGSYPFECCFCYLRFDPSDIPASKAAS</sequence>
<proteinExistence type="predicted"/>
<organism evidence="1 2">
    <name type="scientific">Micromonospora arborensis</name>
    <dbReference type="NCBI Taxonomy" id="2116518"/>
    <lineage>
        <taxon>Bacteria</taxon>
        <taxon>Bacillati</taxon>
        <taxon>Actinomycetota</taxon>
        <taxon>Actinomycetes</taxon>
        <taxon>Micromonosporales</taxon>
        <taxon>Micromonosporaceae</taxon>
        <taxon>Micromonospora</taxon>
    </lineage>
</organism>
<gene>
    <name evidence="1" type="ORF">C7C45_15935</name>
</gene>
<evidence type="ECO:0000313" key="1">
    <source>
        <dbReference type="EMBL" id="PYC69193.1"/>
    </source>
</evidence>
<reference evidence="1 2" key="1">
    <citation type="submission" date="2018-03" db="EMBL/GenBank/DDBJ databases">
        <title>Bioinformatic expansion and discovery of thiopeptide antibiotics.</title>
        <authorList>
            <person name="Schwalen C.J."/>
            <person name="Hudson G.A."/>
            <person name="Mitchell D.A."/>
        </authorList>
    </citation>
    <scope>NUCLEOTIDE SEQUENCE [LARGE SCALE GENOMIC DNA]</scope>
    <source>
        <strain evidence="1 2">NRRL 8041</strain>
    </source>
</reference>
<dbReference type="RefSeq" id="WP_110564457.1">
    <property type="nucleotide sequence ID" value="NZ_PYBV01000019.1"/>
</dbReference>
<dbReference type="AlphaFoldDB" id="A0A318NJ02"/>
<keyword evidence="2" id="KW-1185">Reference proteome</keyword>
<comment type="caution">
    <text evidence="1">The sequence shown here is derived from an EMBL/GenBank/DDBJ whole genome shotgun (WGS) entry which is preliminary data.</text>
</comment>
<dbReference type="EMBL" id="PYBV01000019">
    <property type="protein sequence ID" value="PYC69193.1"/>
    <property type="molecule type" value="Genomic_DNA"/>
</dbReference>
<accession>A0A318NJ02</accession>
<name>A0A318NJ02_9ACTN</name>
<dbReference type="Proteomes" id="UP000248333">
    <property type="component" value="Unassembled WGS sequence"/>
</dbReference>
<protein>
    <submittedName>
        <fullName evidence="1">Uncharacterized protein</fullName>
    </submittedName>
</protein>
<evidence type="ECO:0000313" key="2">
    <source>
        <dbReference type="Proteomes" id="UP000248333"/>
    </source>
</evidence>